<evidence type="ECO:0000313" key="4">
    <source>
        <dbReference type="Proteomes" id="UP000011087"/>
    </source>
</evidence>
<dbReference type="GeneID" id="17307575"/>
<reference evidence="4" key="2">
    <citation type="submission" date="2012-11" db="EMBL/GenBank/DDBJ databases">
        <authorList>
            <person name="Kuo A."/>
            <person name="Curtis B.A."/>
            <person name="Tanifuji G."/>
            <person name="Burki F."/>
            <person name="Gruber A."/>
            <person name="Irimia M."/>
            <person name="Maruyama S."/>
            <person name="Arias M.C."/>
            <person name="Ball S.G."/>
            <person name="Gile G.H."/>
            <person name="Hirakawa Y."/>
            <person name="Hopkins J.F."/>
            <person name="Rensing S.A."/>
            <person name="Schmutz J."/>
            <person name="Symeonidi A."/>
            <person name="Elias M."/>
            <person name="Eveleigh R.J."/>
            <person name="Herman E.K."/>
            <person name="Klute M.J."/>
            <person name="Nakayama T."/>
            <person name="Obornik M."/>
            <person name="Reyes-Prieto A."/>
            <person name="Armbrust E.V."/>
            <person name="Aves S.J."/>
            <person name="Beiko R.G."/>
            <person name="Coutinho P."/>
            <person name="Dacks J.B."/>
            <person name="Durnford D.G."/>
            <person name="Fast N.M."/>
            <person name="Green B.R."/>
            <person name="Grisdale C."/>
            <person name="Hempe F."/>
            <person name="Henrissat B."/>
            <person name="Hoppner M.P."/>
            <person name="Ishida K.-I."/>
            <person name="Kim E."/>
            <person name="Koreny L."/>
            <person name="Kroth P.G."/>
            <person name="Liu Y."/>
            <person name="Malik S.-B."/>
            <person name="Maier U.G."/>
            <person name="McRose D."/>
            <person name="Mock T."/>
            <person name="Neilson J.A."/>
            <person name="Onodera N.T."/>
            <person name="Poole A.M."/>
            <person name="Pritham E.J."/>
            <person name="Richards T.A."/>
            <person name="Rocap G."/>
            <person name="Roy S.W."/>
            <person name="Sarai C."/>
            <person name="Schaack S."/>
            <person name="Shirato S."/>
            <person name="Slamovits C.H."/>
            <person name="Spencer D.F."/>
            <person name="Suzuki S."/>
            <person name="Worden A.Z."/>
            <person name="Zauner S."/>
            <person name="Barry K."/>
            <person name="Bell C."/>
            <person name="Bharti A.K."/>
            <person name="Crow J.A."/>
            <person name="Grimwood J."/>
            <person name="Kramer R."/>
            <person name="Lindquist E."/>
            <person name="Lucas S."/>
            <person name="Salamov A."/>
            <person name="McFadden G.I."/>
            <person name="Lane C.E."/>
            <person name="Keeling P.J."/>
            <person name="Gray M.W."/>
            <person name="Grigoriev I.V."/>
            <person name="Archibald J.M."/>
        </authorList>
    </citation>
    <scope>NUCLEOTIDE SEQUENCE</scope>
    <source>
        <strain evidence="4">CCMP2712</strain>
    </source>
</reference>
<keyword evidence="4" id="KW-1185">Reference proteome</keyword>
<organism evidence="2">
    <name type="scientific">Guillardia theta (strain CCMP2712)</name>
    <name type="common">Cryptophyte</name>
    <dbReference type="NCBI Taxonomy" id="905079"/>
    <lineage>
        <taxon>Eukaryota</taxon>
        <taxon>Cryptophyceae</taxon>
        <taxon>Pyrenomonadales</taxon>
        <taxon>Geminigeraceae</taxon>
        <taxon>Guillardia</taxon>
    </lineage>
</organism>
<sequence>MLFLVPARLLADVEQFKPWHQVEGAPFQYPGCYVPGEKINNQDPGNMWLPDPHPYSDGQPWPSVIV</sequence>
<evidence type="ECO:0000313" key="2">
    <source>
        <dbReference type="EMBL" id="EKX50897.1"/>
    </source>
</evidence>
<dbReference type="HOGENOM" id="CLU_2836634_0_0_1"/>
<evidence type="ECO:0000313" key="3">
    <source>
        <dbReference type="EnsemblProtists" id="EKX50897"/>
    </source>
</evidence>
<feature type="region of interest" description="Disordered" evidence="1">
    <location>
        <begin position="43"/>
        <end position="66"/>
    </location>
</feature>
<reference evidence="3" key="3">
    <citation type="submission" date="2016-03" db="UniProtKB">
        <authorList>
            <consortium name="EnsemblProtists"/>
        </authorList>
    </citation>
    <scope>IDENTIFICATION</scope>
</reference>
<dbReference type="EnsemblProtists" id="EKX50897">
    <property type="protein sequence ID" value="EKX50897"/>
    <property type="gene ID" value="GUITHDRAFT_151108"/>
</dbReference>
<protein>
    <submittedName>
        <fullName evidence="2 3">Uncharacterized protein</fullName>
    </submittedName>
</protein>
<dbReference type="KEGG" id="gtt:GUITHDRAFT_151108"/>
<gene>
    <name evidence="2" type="ORF">GUITHDRAFT_151108</name>
</gene>
<dbReference type="AlphaFoldDB" id="L1JR35"/>
<accession>L1JR35</accession>
<dbReference type="Proteomes" id="UP000011087">
    <property type="component" value="Unassembled WGS sequence"/>
</dbReference>
<reference evidence="2 4" key="1">
    <citation type="journal article" date="2012" name="Nature">
        <title>Algal genomes reveal evolutionary mosaicism and the fate of nucleomorphs.</title>
        <authorList>
            <consortium name="DOE Joint Genome Institute"/>
            <person name="Curtis B.A."/>
            <person name="Tanifuji G."/>
            <person name="Burki F."/>
            <person name="Gruber A."/>
            <person name="Irimia M."/>
            <person name="Maruyama S."/>
            <person name="Arias M.C."/>
            <person name="Ball S.G."/>
            <person name="Gile G.H."/>
            <person name="Hirakawa Y."/>
            <person name="Hopkins J.F."/>
            <person name="Kuo A."/>
            <person name="Rensing S.A."/>
            <person name="Schmutz J."/>
            <person name="Symeonidi A."/>
            <person name="Elias M."/>
            <person name="Eveleigh R.J."/>
            <person name="Herman E.K."/>
            <person name="Klute M.J."/>
            <person name="Nakayama T."/>
            <person name="Obornik M."/>
            <person name="Reyes-Prieto A."/>
            <person name="Armbrust E.V."/>
            <person name="Aves S.J."/>
            <person name="Beiko R.G."/>
            <person name="Coutinho P."/>
            <person name="Dacks J.B."/>
            <person name="Durnford D.G."/>
            <person name="Fast N.M."/>
            <person name="Green B.R."/>
            <person name="Grisdale C.J."/>
            <person name="Hempel F."/>
            <person name="Henrissat B."/>
            <person name="Hoppner M.P."/>
            <person name="Ishida K."/>
            <person name="Kim E."/>
            <person name="Koreny L."/>
            <person name="Kroth P.G."/>
            <person name="Liu Y."/>
            <person name="Malik S.B."/>
            <person name="Maier U.G."/>
            <person name="McRose D."/>
            <person name="Mock T."/>
            <person name="Neilson J.A."/>
            <person name="Onodera N.T."/>
            <person name="Poole A.M."/>
            <person name="Pritham E.J."/>
            <person name="Richards T.A."/>
            <person name="Rocap G."/>
            <person name="Roy S.W."/>
            <person name="Sarai C."/>
            <person name="Schaack S."/>
            <person name="Shirato S."/>
            <person name="Slamovits C.H."/>
            <person name="Spencer D.F."/>
            <person name="Suzuki S."/>
            <person name="Worden A.Z."/>
            <person name="Zauner S."/>
            <person name="Barry K."/>
            <person name="Bell C."/>
            <person name="Bharti A.K."/>
            <person name="Crow J.A."/>
            <person name="Grimwood J."/>
            <person name="Kramer R."/>
            <person name="Lindquist E."/>
            <person name="Lucas S."/>
            <person name="Salamov A."/>
            <person name="McFadden G.I."/>
            <person name="Lane C.E."/>
            <person name="Keeling P.J."/>
            <person name="Gray M.W."/>
            <person name="Grigoriev I.V."/>
            <person name="Archibald J.M."/>
        </authorList>
    </citation>
    <scope>NUCLEOTIDE SEQUENCE</scope>
    <source>
        <strain evidence="2 4">CCMP2712</strain>
    </source>
</reference>
<name>L1JR35_GUITC</name>
<dbReference type="PaxDb" id="55529-EKX50897"/>
<dbReference type="RefSeq" id="XP_005837877.1">
    <property type="nucleotide sequence ID" value="XM_005837820.1"/>
</dbReference>
<evidence type="ECO:0000256" key="1">
    <source>
        <dbReference type="SAM" id="MobiDB-lite"/>
    </source>
</evidence>
<dbReference type="EMBL" id="JH992977">
    <property type="protein sequence ID" value="EKX50897.1"/>
    <property type="molecule type" value="Genomic_DNA"/>
</dbReference>
<proteinExistence type="predicted"/>